<evidence type="ECO:0000256" key="9">
    <source>
        <dbReference type="PROSITE-ProRule" id="PRU00124"/>
    </source>
</evidence>
<dbReference type="CDD" id="cd00112">
    <property type="entry name" value="LDLa"/>
    <property type="match status" value="1"/>
</dbReference>
<dbReference type="Ensembl" id="ENSEEET00000061827.1">
    <property type="protein sequence ID" value="ENSEEEP00000062643.1"/>
    <property type="gene ID" value="ENSEEEG00000026633.1"/>
</dbReference>
<keyword evidence="7 9" id="KW-1015">Disulfide bond</keyword>
<keyword evidence="4" id="KW-0677">Repeat</keyword>
<dbReference type="GO" id="GO:0016020">
    <property type="term" value="C:membrane"/>
    <property type="evidence" value="ECO:0007669"/>
    <property type="project" value="UniProtKB-SubCell"/>
</dbReference>
<reference evidence="10" key="2">
    <citation type="submission" date="2025-08" db="UniProtKB">
        <authorList>
            <consortium name="Ensembl"/>
        </authorList>
    </citation>
    <scope>IDENTIFICATION</scope>
</reference>
<keyword evidence="2" id="KW-0812">Transmembrane</keyword>
<evidence type="ECO:0000256" key="5">
    <source>
        <dbReference type="ARBA" id="ARBA00022989"/>
    </source>
</evidence>
<dbReference type="InterPro" id="IPR036055">
    <property type="entry name" value="LDL_receptor-like_sf"/>
</dbReference>
<organism evidence="10 11">
    <name type="scientific">Electrophorus electricus</name>
    <name type="common">Electric eel</name>
    <name type="synonym">Gymnotus electricus</name>
    <dbReference type="NCBI Taxonomy" id="8005"/>
    <lineage>
        <taxon>Eukaryota</taxon>
        <taxon>Metazoa</taxon>
        <taxon>Chordata</taxon>
        <taxon>Craniata</taxon>
        <taxon>Vertebrata</taxon>
        <taxon>Euteleostomi</taxon>
        <taxon>Actinopterygii</taxon>
        <taxon>Neopterygii</taxon>
        <taxon>Teleostei</taxon>
        <taxon>Ostariophysi</taxon>
        <taxon>Gymnotiformes</taxon>
        <taxon>Gymnotoidei</taxon>
        <taxon>Gymnotidae</taxon>
        <taxon>Electrophorus</taxon>
    </lineage>
</organism>
<keyword evidence="3" id="KW-0732">Signal</keyword>
<evidence type="ECO:0000256" key="4">
    <source>
        <dbReference type="ARBA" id="ARBA00022737"/>
    </source>
</evidence>
<dbReference type="InterPro" id="IPR023415">
    <property type="entry name" value="LDLR_class-A_CS"/>
</dbReference>
<comment type="caution">
    <text evidence="9">Lacks conserved residue(s) required for the propagation of feature annotation.</text>
</comment>
<dbReference type="Pfam" id="PF00057">
    <property type="entry name" value="Ldl_recept_a"/>
    <property type="match status" value="1"/>
</dbReference>
<dbReference type="FunFam" id="4.10.400.10:FF:000002">
    <property type="entry name" value="Low-density lipoprotein receptor-related protein 1"/>
    <property type="match status" value="1"/>
</dbReference>
<dbReference type="GO" id="GO:0016192">
    <property type="term" value="P:vesicle-mediated transport"/>
    <property type="evidence" value="ECO:0007669"/>
    <property type="project" value="UniProtKB-ARBA"/>
</dbReference>
<keyword evidence="5" id="KW-1133">Transmembrane helix</keyword>
<comment type="subcellular location">
    <subcellularLocation>
        <location evidence="1">Membrane</location>
        <topology evidence="1">Single-pass membrane protein</topology>
    </subcellularLocation>
</comment>
<dbReference type="SMART" id="SM00192">
    <property type="entry name" value="LDLa"/>
    <property type="match status" value="1"/>
</dbReference>
<feature type="disulfide bond" evidence="9">
    <location>
        <begin position="72"/>
        <end position="87"/>
    </location>
</feature>
<evidence type="ECO:0000256" key="7">
    <source>
        <dbReference type="ARBA" id="ARBA00023157"/>
    </source>
</evidence>
<evidence type="ECO:0000313" key="10">
    <source>
        <dbReference type="Ensembl" id="ENSEEEP00000062643.1"/>
    </source>
</evidence>
<evidence type="ECO:0000256" key="6">
    <source>
        <dbReference type="ARBA" id="ARBA00023136"/>
    </source>
</evidence>
<evidence type="ECO:0000256" key="8">
    <source>
        <dbReference type="ARBA" id="ARBA00023180"/>
    </source>
</evidence>
<protein>
    <submittedName>
        <fullName evidence="10">Uncharacterized protein</fullName>
    </submittedName>
</protein>
<evidence type="ECO:0000256" key="2">
    <source>
        <dbReference type="ARBA" id="ARBA00022692"/>
    </source>
</evidence>
<keyword evidence="8" id="KW-0325">Glycoprotein</keyword>
<evidence type="ECO:0000256" key="3">
    <source>
        <dbReference type="ARBA" id="ARBA00022729"/>
    </source>
</evidence>
<reference evidence="10" key="3">
    <citation type="submission" date="2025-09" db="UniProtKB">
        <authorList>
            <consortium name="Ensembl"/>
        </authorList>
    </citation>
    <scope>IDENTIFICATION</scope>
</reference>
<dbReference type="InterPro" id="IPR002172">
    <property type="entry name" value="LDrepeatLR_classA_rpt"/>
</dbReference>
<keyword evidence="6" id="KW-0472">Membrane</keyword>
<dbReference type="AlphaFoldDB" id="A0AAY5F0T4"/>
<name>A0AAY5F0T4_ELEEL</name>
<dbReference type="PROSITE" id="PS01209">
    <property type="entry name" value="LDLRA_1"/>
    <property type="match status" value="1"/>
</dbReference>
<evidence type="ECO:0000313" key="11">
    <source>
        <dbReference type="Proteomes" id="UP000314983"/>
    </source>
</evidence>
<keyword evidence="11" id="KW-1185">Reference proteome</keyword>
<dbReference type="Proteomes" id="UP000314983">
    <property type="component" value="Chromosome 25"/>
</dbReference>
<dbReference type="PROSITE" id="PS50068">
    <property type="entry name" value="LDLRA_2"/>
    <property type="match status" value="1"/>
</dbReference>
<sequence>MRGCLFQTLFIASHFYTLTRDVYYYTYRFLLLFVCEPILFSSSEPMPAESTCSPDQFQCKATMHCISKLWVCDEDPDCADGSDEANCGDCSREHLAVSLHLCCVNHKGIASLFRCRLRILGNHCF</sequence>
<dbReference type="Gene3D" id="4.10.400.10">
    <property type="entry name" value="Low-density Lipoprotein Receptor"/>
    <property type="match status" value="1"/>
</dbReference>
<evidence type="ECO:0000256" key="1">
    <source>
        <dbReference type="ARBA" id="ARBA00004167"/>
    </source>
</evidence>
<dbReference type="SUPFAM" id="SSF57424">
    <property type="entry name" value="LDL receptor-like module"/>
    <property type="match status" value="1"/>
</dbReference>
<proteinExistence type="predicted"/>
<accession>A0AAY5F0T4</accession>
<reference evidence="10 11" key="1">
    <citation type="submission" date="2020-05" db="EMBL/GenBank/DDBJ databases">
        <title>Electrophorus electricus (electric eel) genome, fEleEle1, primary haplotype.</title>
        <authorList>
            <person name="Myers G."/>
            <person name="Meyer A."/>
            <person name="Fedrigo O."/>
            <person name="Formenti G."/>
            <person name="Rhie A."/>
            <person name="Tracey A."/>
            <person name="Sims Y."/>
            <person name="Jarvis E.D."/>
        </authorList>
    </citation>
    <scope>NUCLEOTIDE SEQUENCE [LARGE SCALE GENOMIC DNA]</scope>
</reference>